<accession>A0A4C1SD56</accession>
<evidence type="ECO:0000313" key="3">
    <source>
        <dbReference type="Proteomes" id="UP000299102"/>
    </source>
</evidence>
<organism evidence="2 3">
    <name type="scientific">Eumeta variegata</name>
    <name type="common">Bagworm moth</name>
    <name type="synonym">Eumeta japonica</name>
    <dbReference type="NCBI Taxonomy" id="151549"/>
    <lineage>
        <taxon>Eukaryota</taxon>
        <taxon>Metazoa</taxon>
        <taxon>Ecdysozoa</taxon>
        <taxon>Arthropoda</taxon>
        <taxon>Hexapoda</taxon>
        <taxon>Insecta</taxon>
        <taxon>Pterygota</taxon>
        <taxon>Neoptera</taxon>
        <taxon>Endopterygota</taxon>
        <taxon>Lepidoptera</taxon>
        <taxon>Glossata</taxon>
        <taxon>Ditrysia</taxon>
        <taxon>Tineoidea</taxon>
        <taxon>Psychidae</taxon>
        <taxon>Oiketicinae</taxon>
        <taxon>Eumeta</taxon>
    </lineage>
</organism>
<feature type="region of interest" description="Disordered" evidence="1">
    <location>
        <begin position="205"/>
        <end position="233"/>
    </location>
</feature>
<dbReference type="Proteomes" id="UP000299102">
    <property type="component" value="Unassembled WGS sequence"/>
</dbReference>
<dbReference type="EMBL" id="BGZK01000004">
    <property type="protein sequence ID" value="GBP00103.1"/>
    <property type="molecule type" value="Genomic_DNA"/>
</dbReference>
<keyword evidence="3" id="KW-1185">Reference proteome</keyword>
<feature type="compositionally biased region" description="Polar residues" evidence="1">
    <location>
        <begin position="122"/>
        <end position="140"/>
    </location>
</feature>
<proteinExistence type="predicted"/>
<sequence>MDVDQTKEPKKRASDTSVSEESESGSESDFTHSAMSQMSPRTMALIKSKVGRLVSHGFMPLMGQRLFVYRLKNLRHRPRLPKSPPPNGRRPRDALRHTFSQRDLLLDSLTYRWEVNSQDAPALQNTKASKPANSSQTSKTNKAKPPIAAKVETDEANVIATLTLRNFKNRHPYLYTIRADGRKFVNNANLKALSSLTPVIQQGALKSNQRQSRTFGTHPPLSRRSKSHTIHTPCRRSENFVSSFKEYQRNSR</sequence>
<protein>
    <submittedName>
        <fullName evidence="2">Uncharacterized protein</fullName>
    </submittedName>
</protein>
<comment type="caution">
    <text evidence="2">The sequence shown here is derived from an EMBL/GenBank/DDBJ whole genome shotgun (WGS) entry which is preliminary data.</text>
</comment>
<reference evidence="2 3" key="1">
    <citation type="journal article" date="2019" name="Commun. Biol.">
        <title>The bagworm genome reveals a unique fibroin gene that provides high tensile strength.</title>
        <authorList>
            <person name="Kono N."/>
            <person name="Nakamura H."/>
            <person name="Ohtoshi R."/>
            <person name="Tomita M."/>
            <person name="Numata K."/>
            <person name="Arakawa K."/>
        </authorList>
    </citation>
    <scope>NUCLEOTIDE SEQUENCE [LARGE SCALE GENOMIC DNA]</scope>
</reference>
<feature type="compositionally biased region" description="Polar residues" evidence="1">
    <location>
        <begin position="205"/>
        <end position="215"/>
    </location>
</feature>
<name>A0A4C1SD56_EUMVA</name>
<feature type="compositionally biased region" description="Basic and acidic residues" evidence="1">
    <location>
        <begin position="1"/>
        <end position="14"/>
    </location>
</feature>
<evidence type="ECO:0000256" key="1">
    <source>
        <dbReference type="SAM" id="MobiDB-lite"/>
    </source>
</evidence>
<evidence type="ECO:0000313" key="2">
    <source>
        <dbReference type="EMBL" id="GBP00103.1"/>
    </source>
</evidence>
<dbReference type="AlphaFoldDB" id="A0A4C1SD56"/>
<feature type="region of interest" description="Disordered" evidence="1">
    <location>
        <begin position="1"/>
        <end position="36"/>
    </location>
</feature>
<feature type="region of interest" description="Disordered" evidence="1">
    <location>
        <begin position="122"/>
        <end position="147"/>
    </location>
</feature>
<gene>
    <name evidence="2" type="ORF">EVAR_74397_1</name>
</gene>